<keyword evidence="2" id="KW-1185">Reference proteome</keyword>
<dbReference type="EMBL" id="JAHQIW010001022">
    <property type="protein sequence ID" value="KAJ1351177.1"/>
    <property type="molecule type" value="Genomic_DNA"/>
</dbReference>
<evidence type="ECO:0000313" key="2">
    <source>
        <dbReference type="Proteomes" id="UP001196413"/>
    </source>
</evidence>
<sequence>MAKDSLARCKMQCVYVVVDQSLKLRIRIFLKAVSTNEAFANLIIQANTRATQGSEPNLSKMESEKNIQSIQMLNRRLTV</sequence>
<dbReference type="AlphaFoldDB" id="A0AAD5QHL1"/>
<accession>A0AAD5QHL1</accession>
<evidence type="ECO:0000313" key="1">
    <source>
        <dbReference type="EMBL" id="KAJ1351177.1"/>
    </source>
</evidence>
<organism evidence="1 2">
    <name type="scientific">Parelaphostrongylus tenuis</name>
    <name type="common">Meningeal worm</name>
    <dbReference type="NCBI Taxonomy" id="148309"/>
    <lineage>
        <taxon>Eukaryota</taxon>
        <taxon>Metazoa</taxon>
        <taxon>Ecdysozoa</taxon>
        <taxon>Nematoda</taxon>
        <taxon>Chromadorea</taxon>
        <taxon>Rhabditida</taxon>
        <taxon>Rhabditina</taxon>
        <taxon>Rhabditomorpha</taxon>
        <taxon>Strongyloidea</taxon>
        <taxon>Metastrongylidae</taxon>
        <taxon>Parelaphostrongylus</taxon>
    </lineage>
</organism>
<protein>
    <submittedName>
        <fullName evidence="1">Uncharacterized protein</fullName>
    </submittedName>
</protein>
<comment type="caution">
    <text evidence="1">The sequence shown here is derived from an EMBL/GenBank/DDBJ whole genome shotgun (WGS) entry which is preliminary data.</text>
</comment>
<dbReference type="Proteomes" id="UP001196413">
    <property type="component" value="Unassembled WGS sequence"/>
</dbReference>
<proteinExistence type="predicted"/>
<reference evidence="1" key="1">
    <citation type="submission" date="2021-06" db="EMBL/GenBank/DDBJ databases">
        <title>Parelaphostrongylus tenuis whole genome reference sequence.</title>
        <authorList>
            <person name="Garwood T.J."/>
            <person name="Larsen P.A."/>
            <person name="Fountain-Jones N.M."/>
            <person name="Garbe J.R."/>
            <person name="Macchietto M.G."/>
            <person name="Kania S.A."/>
            <person name="Gerhold R.W."/>
            <person name="Richards J.E."/>
            <person name="Wolf T.M."/>
        </authorList>
    </citation>
    <scope>NUCLEOTIDE SEQUENCE</scope>
    <source>
        <strain evidence="1">MNPRO001-30</strain>
        <tissue evidence="1">Meninges</tissue>
    </source>
</reference>
<name>A0AAD5QHL1_PARTN</name>
<gene>
    <name evidence="1" type="ORF">KIN20_007143</name>
</gene>